<accession>A0A9X4QVQ0</accession>
<evidence type="ECO:0000313" key="3">
    <source>
        <dbReference type="Proteomes" id="UP001153404"/>
    </source>
</evidence>
<organism evidence="2 3">
    <name type="scientific">Cohnella rhizosphaerae</name>
    <dbReference type="NCBI Taxonomy" id="1457232"/>
    <lineage>
        <taxon>Bacteria</taxon>
        <taxon>Bacillati</taxon>
        <taxon>Bacillota</taxon>
        <taxon>Bacilli</taxon>
        <taxon>Bacillales</taxon>
        <taxon>Paenibacillaceae</taxon>
        <taxon>Cohnella</taxon>
    </lineage>
</organism>
<keyword evidence="3" id="KW-1185">Reference proteome</keyword>
<dbReference type="Pfam" id="PF00395">
    <property type="entry name" value="SLH"/>
    <property type="match status" value="3"/>
</dbReference>
<dbReference type="RefSeq" id="WP_277538077.1">
    <property type="nucleotide sequence ID" value="NZ_JAPDIA010000008.1"/>
</dbReference>
<dbReference type="EMBL" id="JAPDIA010000008">
    <property type="protein sequence ID" value="MDG0812804.1"/>
    <property type="molecule type" value="Genomic_DNA"/>
</dbReference>
<reference evidence="2" key="1">
    <citation type="submission" date="2022-10" db="EMBL/GenBank/DDBJ databases">
        <title>Comparative genomic analysis of Cohnella hashimotonis sp. nov., isolated from the International Space Station.</title>
        <authorList>
            <person name="Simpson A."/>
            <person name="Venkateswaran K."/>
        </authorList>
    </citation>
    <scope>NUCLEOTIDE SEQUENCE</scope>
    <source>
        <strain evidence="2">DSM 28161</strain>
    </source>
</reference>
<evidence type="ECO:0000313" key="2">
    <source>
        <dbReference type="EMBL" id="MDG0812804.1"/>
    </source>
</evidence>
<dbReference type="InterPro" id="IPR051465">
    <property type="entry name" value="Cell_Envelope_Struct_Comp"/>
</dbReference>
<feature type="domain" description="SLH" evidence="1">
    <location>
        <begin position="206"/>
        <end position="269"/>
    </location>
</feature>
<dbReference type="Proteomes" id="UP001153404">
    <property type="component" value="Unassembled WGS sequence"/>
</dbReference>
<proteinExistence type="predicted"/>
<sequence>MPVELVLKEAARIREIVIDTGLAVVAIPVDPARGVLAAGSRRITLTVHTLDPATIPAGPRSLIGSSAALEFKLSVDGVPVDGLDGLPIRLELPYRLKQGEAPGRVVAYYIGDDGHAEVVKNSRYDSSIASVVLHPKRLGRFAAAYANVSFKDLTGFAWAQESIASLAARDIAAGTGGGAFEPSRPVTRAEFIRLLMGAFDLVDEGAAVTFRDVEAGAWYASAVASAQKLGIVKGRTDGTFGPNDPIARQDMAVMIFQAAEALGEDLVAGASAVPFTDQSAVSAYASEAVKAMQKSGLILGTGNGKFQPKAHANRAQAAVILYRLYQRM</sequence>
<dbReference type="InterPro" id="IPR001119">
    <property type="entry name" value="SLH_dom"/>
</dbReference>
<feature type="domain" description="SLH" evidence="1">
    <location>
        <begin position="146"/>
        <end position="205"/>
    </location>
</feature>
<gene>
    <name evidence="2" type="ORF">OMP40_28375</name>
</gene>
<dbReference type="PANTHER" id="PTHR43308">
    <property type="entry name" value="OUTER MEMBRANE PROTEIN ALPHA-RELATED"/>
    <property type="match status" value="1"/>
</dbReference>
<dbReference type="AlphaFoldDB" id="A0A9X4QVQ0"/>
<protein>
    <submittedName>
        <fullName evidence="2">S-layer homology domain-containing protein</fullName>
    </submittedName>
</protein>
<feature type="domain" description="SLH" evidence="1">
    <location>
        <begin position="272"/>
        <end position="328"/>
    </location>
</feature>
<evidence type="ECO:0000259" key="1">
    <source>
        <dbReference type="PROSITE" id="PS51272"/>
    </source>
</evidence>
<name>A0A9X4QVQ0_9BACL</name>
<comment type="caution">
    <text evidence="2">The sequence shown here is derived from an EMBL/GenBank/DDBJ whole genome shotgun (WGS) entry which is preliminary data.</text>
</comment>
<dbReference type="PROSITE" id="PS51272">
    <property type="entry name" value="SLH"/>
    <property type="match status" value="3"/>
</dbReference>